<dbReference type="Proteomes" id="UP000694941">
    <property type="component" value="Unplaced"/>
</dbReference>
<keyword evidence="3" id="KW-1185">Reference proteome</keyword>
<dbReference type="GeneID" id="111085344"/>
<dbReference type="Pfam" id="PF26060">
    <property type="entry name" value="TGFBR3_N"/>
    <property type="match status" value="1"/>
</dbReference>
<proteinExistence type="predicted"/>
<evidence type="ECO:0000313" key="4">
    <source>
        <dbReference type="RefSeq" id="XP_022239206.1"/>
    </source>
</evidence>
<dbReference type="InterPro" id="IPR058899">
    <property type="entry name" value="TGFBR3/Endoglin-like_N"/>
</dbReference>
<evidence type="ECO:0000313" key="3">
    <source>
        <dbReference type="Proteomes" id="UP000694941"/>
    </source>
</evidence>
<evidence type="ECO:0000259" key="2">
    <source>
        <dbReference type="Pfam" id="PF26060"/>
    </source>
</evidence>
<feature type="domain" description="TGFBR3/Endoglin-like N-terminal" evidence="2">
    <location>
        <begin position="4"/>
        <end position="142"/>
    </location>
</feature>
<organism evidence="3 4">
    <name type="scientific">Limulus polyphemus</name>
    <name type="common">Atlantic horseshoe crab</name>
    <dbReference type="NCBI Taxonomy" id="6850"/>
    <lineage>
        <taxon>Eukaryota</taxon>
        <taxon>Metazoa</taxon>
        <taxon>Ecdysozoa</taxon>
        <taxon>Arthropoda</taxon>
        <taxon>Chelicerata</taxon>
        <taxon>Merostomata</taxon>
        <taxon>Xiphosura</taxon>
        <taxon>Limulidae</taxon>
        <taxon>Limulus</taxon>
    </lineage>
</organism>
<keyword evidence="1" id="KW-0325">Glycoprotein</keyword>
<protein>
    <submittedName>
        <fullName evidence="4">Transforming growth factor beta receptor type 3-like</fullName>
    </submittedName>
</protein>
<feature type="non-terminal residue" evidence="4">
    <location>
        <position position="143"/>
    </location>
</feature>
<accession>A0ABM1S6F1</accession>
<gene>
    <name evidence="4" type="primary">LOC111085344</name>
</gene>
<name>A0ABM1S6F1_LIMPO</name>
<dbReference type="RefSeq" id="XP_022239206.1">
    <property type="nucleotide sequence ID" value="XM_022383498.1"/>
</dbReference>
<sequence>MSHVTGCTSQDITRNSKEVHVLYLESAGFNSTSSSGFLPRVSLKVRPRMENSLHVGPLVVILNTATPVMWQLEVDKISNASRFIVFVTQESQVVSSAPLRLIVRQKPTSSLRKILNWARSHFKALTSFSTIGMANSVVLKVGI</sequence>
<reference evidence="4" key="1">
    <citation type="submission" date="2025-08" db="UniProtKB">
        <authorList>
            <consortium name="RefSeq"/>
        </authorList>
    </citation>
    <scope>IDENTIFICATION</scope>
    <source>
        <tissue evidence="4">Muscle</tissue>
    </source>
</reference>
<evidence type="ECO:0000256" key="1">
    <source>
        <dbReference type="ARBA" id="ARBA00023180"/>
    </source>
</evidence>